<dbReference type="Proteomes" id="UP000603940">
    <property type="component" value="Unassembled WGS sequence"/>
</dbReference>
<evidence type="ECO:0000313" key="3">
    <source>
        <dbReference type="Proteomes" id="UP000603940"/>
    </source>
</evidence>
<gene>
    <name evidence="2" type="ORF">IBL25_23245</name>
</gene>
<organism evidence="2 3">
    <name type="scientific">Pseudoroseomonas ludipueritiae</name>
    <dbReference type="NCBI Taxonomy" id="198093"/>
    <lineage>
        <taxon>Bacteria</taxon>
        <taxon>Pseudomonadati</taxon>
        <taxon>Pseudomonadota</taxon>
        <taxon>Alphaproteobacteria</taxon>
        <taxon>Acetobacterales</taxon>
        <taxon>Acetobacteraceae</taxon>
        <taxon>Pseudoroseomonas</taxon>
    </lineage>
</organism>
<dbReference type="InterPro" id="IPR054545">
    <property type="entry name" value="ApeI-like"/>
</dbReference>
<protein>
    <recommendedName>
        <fullName evidence="1">ApeI dehydratase-like domain-containing protein</fullName>
    </recommendedName>
</protein>
<evidence type="ECO:0000313" key="2">
    <source>
        <dbReference type="EMBL" id="MBC9179866.1"/>
    </source>
</evidence>
<dbReference type="EMBL" id="JACTUZ010000192">
    <property type="protein sequence ID" value="MBC9179866.1"/>
    <property type="molecule type" value="Genomic_DNA"/>
</dbReference>
<dbReference type="SUPFAM" id="SSF54637">
    <property type="entry name" value="Thioesterase/thiol ester dehydrase-isomerase"/>
    <property type="match status" value="1"/>
</dbReference>
<name>A0ABR7RDP7_9PROT</name>
<accession>A0ABR7RDP7</accession>
<keyword evidence="3" id="KW-1185">Reference proteome</keyword>
<dbReference type="InterPro" id="IPR029069">
    <property type="entry name" value="HotDog_dom_sf"/>
</dbReference>
<dbReference type="Gene3D" id="3.10.129.10">
    <property type="entry name" value="Hotdog Thioesterase"/>
    <property type="match status" value="1"/>
</dbReference>
<feature type="domain" description="ApeI dehydratase-like" evidence="1">
    <location>
        <begin position="5"/>
        <end position="82"/>
    </location>
</feature>
<evidence type="ECO:0000259" key="1">
    <source>
        <dbReference type="Pfam" id="PF22818"/>
    </source>
</evidence>
<comment type="caution">
    <text evidence="2">The sequence shown here is derived from an EMBL/GenBank/DDBJ whole genome shotgun (WGS) entry which is preliminary data.</text>
</comment>
<reference evidence="2 3" key="1">
    <citation type="journal article" date="2009" name="Int. J. Syst. Evol. Microbiol.">
        <title>Transfer of Teichococcus ludipueritiae and Muricoccus roseus to the genus Roseomonas, as Roseomonas ludipueritiae comb. nov. and Roseomonas rosea comb. nov., respectively, and emended description of the genus Roseomonas.</title>
        <authorList>
            <person name="Sanchez-Porro C."/>
            <person name="Gallego V."/>
            <person name="Busse H.J."/>
            <person name="Kampfer P."/>
            <person name="Ventosa A."/>
        </authorList>
    </citation>
    <scope>NUCLEOTIDE SEQUENCE [LARGE SCALE GENOMIC DNA]</scope>
    <source>
        <strain evidence="2 3">DSM 14915</strain>
    </source>
</reference>
<dbReference type="Pfam" id="PF22818">
    <property type="entry name" value="ApeI-like"/>
    <property type="match status" value="1"/>
</dbReference>
<sequence>MSMVRYSMPAAHPCLAGHFPGRPLVPGVVLLDAVFSAITAAGHGTVARLRHAKFVAPVGPEQPVEISLTDPGAGRIAFRCLCAGALALSGEVELASP</sequence>
<proteinExistence type="predicted"/>